<accession>A0A1I7S8J6</accession>
<organism evidence="2 3">
    <name type="scientific">Bursaphelenchus xylophilus</name>
    <name type="common">Pinewood nematode worm</name>
    <name type="synonym">Aphelenchoides xylophilus</name>
    <dbReference type="NCBI Taxonomy" id="6326"/>
    <lineage>
        <taxon>Eukaryota</taxon>
        <taxon>Metazoa</taxon>
        <taxon>Ecdysozoa</taxon>
        <taxon>Nematoda</taxon>
        <taxon>Chromadorea</taxon>
        <taxon>Rhabditida</taxon>
        <taxon>Tylenchina</taxon>
        <taxon>Tylenchomorpha</taxon>
        <taxon>Aphelenchoidea</taxon>
        <taxon>Aphelenchoididae</taxon>
        <taxon>Bursaphelenchus</taxon>
    </lineage>
</organism>
<evidence type="ECO:0000313" key="2">
    <source>
        <dbReference type="Proteomes" id="UP000095284"/>
    </source>
</evidence>
<dbReference type="AlphaFoldDB" id="A0A1I7S8J6"/>
<reference evidence="3" key="1">
    <citation type="submission" date="2016-11" db="UniProtKB">
        <authorList>
            <consortium name="WormBaseParasite"/>
        </authorList>
    </citation>
    <scope>IDENTIFICATION</scope>
</reference>
<dbReference type="Proteomes" id="UP000095284">
    <property type="component" value="Unplaced"/>
</dbReference>
<evidence type="ECO:0000256" key="1">
    <source>
        <dbReference type="SAM" id="MobiDB-lite"/>
    </source>
</evidence>
<name>A0A1I7S8J6_BURXY</name>
<proteinExistence type="predicted"/>
<feature type="region of interest" description="Disordered" evidence="1">
    <location>
        <begin position="16"/>
        <end position="42"/>
    </location>
</feature>
<evidence type="ECO:0000313" key="3">
    <source>
        <dbReference type="WBParaSite" id="BXY_0933900.1"/>
    </source>
</evidence>
<feature type="compositionally biased region" description="Basic and acidic residues" evidence="1">
    <location>
        <begin position="27"/>
        <end position="42"/>
    </location>
</feature>
<sequence length="86" mass="10338">MTKMYLLIDWNSLKRSTRHATENSTSLHDEKSRPPGENHRAHQEVFQQGFDKKNEDRYKNNINNVHPWTRRAPHPLKLLYYNPNPK</sequence>
<dbReference type="WBParaSite" id="BXY_0933900.1">
    <property type="protein sequence ID" value="BXY_0933900.1"/>
    <property type="gene ID" value="BXY_0933900"/>
</dbReference>
<protein>
    <submittedName>
        <fullName evidence="3">Uncharacterized protein</fullName>
    </submittedName>
</protein>